<feature type="region of interest" description="Disordered" evidence="1">
    <location>
        <begin position="300"/>
        <end position="358"/>
    </location>
</feature>
<proteinExistence type="predicted"/>
<evidence type="ECO:0000256" key="1">
    <source>
        <dbReference type="SAM" id="MobiDB-lite"/>
    </source>
</evidence>
<accession>A0A915EPS5</accession>
<evidence type="ECO:0000313" key="3">
    <source>
        <dbReference type="WBParaSite" id="jg8096"/>
    </source>
</evidence>
<dbReference type="AlphaFoldDB" id="A0A915EPS5"/>
<evidence type="ECO:0000313" key="2">
    <source>
        <dbReference type="Proteomes" id="UP000887574"/>
    </source>
</evidence>
<feature type="compositionally biased region" description="Basic and acidic residues" evidence="1">
    <location>
        <begin position="207"/>
        <end position="217"/>
    </location>
</feature>
<organism evidence="2 3">
    <name type="scientific">Ditylenchus dipsaci</name>
    <dbReference type="NCBI Taxonomy" id="166011"/>
    <lineage>
        <taxon>Eukaryota</taxon>
        <taxon>Metazoa</taxon>
        <taxon>Ecdysozoa</taxon>
        <taxon>Nematoda</taxon>
        <taxon>Chromadorea</taxon>
        <taxon>Rhabditida</taxon>
        <taxon>Tylenchina</taxon>
        <taxon>Tylenchomorpha</taxon>
        <taxon>Sphaerularioidea</taxon>
        <taxon>Anguinidae</taxon>
        <taxon>Anguininae</taxon>
        <taxon>Ditylenchus</taxon>
    </lineage>
</organism>
<dbReference type="Proteomes" id="UP000887574">
    <property type="component" value="Unplaced"/>
</dbReference>
<sequence length="358" mass="39630">MNYEQSKASIDEELHTTITYDYLSCEYLSPCLKNLPWEEPCDVGGSSTFSCQLNHEVAEQFHVDESCILRWQVAQMASARLLLADSFVIMMAKNANWMTTSLSSKEKEWTEIDTDSSDWELDSKKEELRSNLTRDSPFSFGEADASSNGRSQEANDKSVNKTTPVPFQQKEAYEEELFDDSIFSEVGSTEEAENMFDDLTDEEIFGKKSESRTKELHPNVSPKIAQATEQQEAEVQKDALARTIELQVQEPDIQKDSSEKTVELKSSQGSPGVLSDDVVAVDVPAESSKVASQLNASIVLDSSSPHSSPVTPLKKGCANLAKKSAEESFSRKAFTAKPSDFSSDDGVSDSSVEYLKSE</sequence>
<dbReference type="WBParaSite" id="jg8096">
    <property type="protein sequence ID" value="jg8096"/>
    <property type="gene ID" value="jg8096"/>
</dbReference>
<feature type="region of interest" description="Disordered" evidence="1">
    <location>
        <begin position="132"/>
        <end position="164"/>
    </location>
</feature>
<feature type="compositionally biased region" description="Basic and acidic residues" evidence="1">
    <location>
        <begin position="252"/>
        <end position="263"/>
    </location>
</feature>
<name>A0A915EPS5_9BILA</name>
<reference evidence="3" key="1">
    <citation type="submission" date="2022-11" db="UniProtKB">
        <authorList>
            <consortium name="WormBaseParasite"/>
        </authorList>
    </citation>
    <scope>IDENTIFICATION</scope>
</reference>
<feature type="compositionally biased region" description="Polar residues" evidence="1">
    <location>
        <begin position="300"/>
        <end position="310"/>
    </location>
</feature>
<keyword evidence="2" id="KW-1185">Reference proteome</keyword>
<protein>
    <submittedName>
        <fullName evidence="3">Uncharacterized protein</fullName>
    </submittedName>
</protein>
<feature type="region of interest" description="Disordered" evidence="1">
    <location>
        <begin position="207"/>
        <end position="275"/>
    </location>
</feature>